<feature type="region of interest" description="Disordered" evidence="1">
    <location>
        <begin position="14"/>
        <end position="38"/>
    </location>
</feature>
<keyword evidence="3" id="KW-1185">Reference proteome</keyword>
<feature type="compositionally biased region" description="Polar residues" evidence="1">
    <location>
        <begin position="21"/>
        <end position="38"/>
    </location>
</feature>
<sequence>MSGLVDMWTSELSKQQEKDQTQTILSNGSNPTNVESSQGYEAKEGSLLGLATTVGQFIRGKTPGVLHSEASVSMLVDFICNKRNTFSKKENSVKCLPWWRYGWGKLEKLKEKVRGRKPLLSKAKEGKVVGDAAAVHMEARNENKEAVRENAGLSEETIFLIMDRFAPC</sequence>
<gene>
    <name evidence="2" type="ORF">O6P43_011647</name>
</gene>
<dbReference type="EMBL" id="JARAOO010000005">
    <property type="protein sequence ID" value="KAJ7967382.1"/>
    <property type="molecule type" value="Genomic_DNA"/>
</dbReference>
<organism evidence="2 3">
    <name type="scientific">Quillaja saponaria</name>
    <name type="common">Soap bark tree</name>
    <dbReference type="NCBI Taxonomy" id="32244"/>
    <lineage>
        <taxon>Eukaryota</taxon>
        <taxon>Viridiplantae</taxon>
        <taxon>Streptophyta</taxon>
        <taxon>Embryophyta</taxon>
        <taxon>Tracheophyta</taxon>
        <taxon>Spermatophyta</taxon>
        <taxon>Magnoliopsida</taxon>
        <taxon>eudicotyledons</taxon>
        <taxon>Gunneridae</taxon>
        <taxon>Pentapetalae</taxon>
        <taxon>rosids</taxon>
        <taxon>fabids</taxon>
        <taxon>Fabales</taxon>
        <taxon>Quillajaceae</taxon>
        <taxon>Quillaja</taxon>
    </lineage>
</organism>
<evidence type="ECO:0000256" key="1">
    <source>
        <dbReference type="SAM" id="MobiDB-lite"/>
    </source>
</evidence>
<evidence type="ECO:0000313" key="2">
    <source>
        <dbReference type="EMBL" id="KAJ7967382.1"/>
    </source>
</evidence>
<comment type="caution">
    <text evidence="2">The sequence shown here is derived from an EMBL/GenBank/DDBJ whole genome shotgun (WGS) entry which is preliminary data.</text>
</comment>
<dbReference type="AlphaFoldDB" id="A0AAD7M0F3"/>
<reference evidence="2" key="1">
    <citation type="journal article" date="2023" name="Science">
        <title>Elucidation of the pathway for biosynthesis of saponin adjuvants from the soapbark tree.</title>
        <authorList>
            <person name="Reed J."/>
            <person name="Orme A."/>
            <person name="El-Demerdash A."/>
            <person name="Owen C."/>
            <person name="Martin L.B.B."/>
            <person name="Misra R.C."/>
            <person name="Kikuchi S."/>
            <person name="Rejzek M."/>
            <person name="Martin A.C."/>
            <person name="Harkess A."/>
            <person name="Leebens-Mack J."/>
            <person name="Louveau T."/>
            <person name="Stephenson M.J."/>
            <person name="Osbourn A."/>
        </authorList>
    </citation>
    <scope>NUCLEOTIDE SEQUENCE</scope>
    <source>
        <strain evidence="2">S10</strain>
    </source>
</reference>
<dbReference type="PANTHER" id="PTHR38222">
    <property type="entry name" value="TFIIS N-TERMINAL DOMAIN-CONTAINING PROTEIN"/>
    <property type="match status" value="1"/>
</dbReference>
<accession>A0AAD7M0F3</accession>
<evidence type="ECO:0000313" key="3">
    <source>
        <dbReference type="Proteomes" id="UP001163823"/>
    </source>
</evidence>
<name>A0AAD7M0F3_QUISA</name>
<dbReference type="KEGG" id="qsa:O6P43_011647"/>
<dbReference type="Proteomes" id="UP001163823">
    <property type="component" value="Chromosome 5"/>
</dbReference>
<proteinExistence type="predicted"/>
<protein>
    <submittedName>
        <fullName evidence="2">Uncharacterized protein</fullName>
    </submittedName>
</protein>
<dbReference type="PANTHER" id="PTHR38222:SF1">
    <property type="entry name" value="TFIIS N-TERMINAL DOMAIN-CONTAINING PROTEIN"/>
    <property type="match status" value="1"/>
</dbReference>